<feature type="transmembrane region" description="Helical" evidence="1">
    <location>
        <begin position="176"/>
        <end position="196"/>
    </location>
</feature>
<gene>
    <name evidence="3" type="ORF">ASZ90_008106</name>
</gene>
<protein>
    <recommendedName>
        <fullName evidence="2">Cytochrome b5 heme-binding domain-containing protein</fullName>
    </recommendedName>
</protein>
<feature type="transmembrane region" description="Helical" evidence="1">
    <location>
        <begin position="107"/>
        <end position="127"/>
    </location>
</feature>
<name>A0A0W8FMI1_9ZZZZ</name>
<keyword evidence="1" id="KW-0472">Membrane</keyword>
<sequence length="239" mass="26834">MEIDRETLSKHDGKEDRNAYVAVEGKVYDVTGNRLWKNGVHMNRHQAGNDLTEAITASPHGKDVLSKIQEKGTLAKEKAIKPPFIPEWLNRFMETYPFFRRHPHPMVVHFPMAFFITAPLFLAWYYLISPAQGLIDAIFYLYLLGTLSLPVAIATGLLAWLVNYSGKANPLIIRKTILSFVLLISDLIVLIAIIIKPLILQNPSGPEWIIPAFIFLGLPLASIIGEHGGKLVFPVLKNK</sequence>
<feature type="domain" description="Cytochrome b5 heme-binding" evidence="2">
    <location>
        <begin position="3"/>
        <end position="75"/>
    </location>
</feature>
<evidence type="ECO:0000256" key="1">
    <source>
        <dbReference type="SAM" id="Phobius"/>
    </source>
</evidence>
<dbReference type="Pfam" id="PF09990">
    <property type="entry name" value="DUF2231"/>
    <property type="match status" value="1"/>
</dbReference>
<dbReference type="InterPro" id="IPR019251">
    <property type="entry name" value="DUF2231_TM"/>
</dbReference>
<dbReference type="InterPro" id="IPR001199">
    <property type="entry name" value="Cyt_B5-like_heme/steroid-bd"/>
</dbReference>
<comment type="caution">
    <text evidence="3">The sequence shown here is derived from an EMBL/GenBank/DDBJ whole genome shotgun (WGS) entry which is preliminary data.</text>
</comment>
<proteinExistence type="predicted"/>
<accession>A0A0W8FMI1</accession>
<dbReference type="SMART" id="SM01117">
    <property type="entry name" value="Cyt-b5"/>
    <property type="match status" value="1"/>
</dbReference>
<evidence type="ECO:0000313" key="3">
    <source>
        <dbReference type="EMBL" id="KUG22136.1"/>
    </source>
</evidence>
<feature type="transmembrane region" description="Helical" evidence="1">
    <location>
        <begin position="139"/>
        <end position="164"/>
    </location>
</feature>
<dbReference type="Gene3D" id="3.10.120.10">
    <property type="entry name" value="Cytochrome b5-like heme/steroid binding domain"/>
    <property type="match status" value="1"/>
</dbReference>
<reference evidence="3" key="1">
    <citation type="journal article" date="2015" name="Proc. Natl. Acad. Sci. U.S.A.">
        <title>Networks of energetic and metabolic interactions define dynamics in microbial communities.</title>
        <authorList>
            <person name="Embree M."/>
            <person name="Liu J.K."/>
            <person name="Al-Bassam M.M."/>
            <person name="Zengler K."/>
        </authorList>
    </citation>
    <scope>NUCLEOTIDE SEQUENCE</scope>
</reference>
<evidence type="ECO:0000259" key="2">
    <source>
        <dbReference type="SMART" id="SM01117"/>
    </source>
</evidence>
<organism evidence="3">
    <name type="scientific">hydrocarbon metagenome</name>
    <dbReference type="NCBI Taxonomy" id="938273"/>
    <lineage>
        <taxon>unclassified sequences</taxon>
        <taxon>metagenomes</taxon>
        <taxon>ecological metagenomes</taxon>
    </lineage>
</organism>
<dbReference type="EMBL" id="LNQE01000985">
    <property type="protein sequence ID" value="KUG22136.1"/>
    <property type="molecule type" value="Genomic_DNA"/>
</dbReference>
<dbReference type="InterPro" id="IPR036400">
    <property type="entry name" value="Cyt_B5-like_heme/steroid_sf"/>
</dbReference>
<feature type="transmembrane region" description="Helical" evidence="1">
    <location>
        <begin position="208"/>
        <end position="229"/>
    </location>
</feature>
<keyword evidence="1" id="KW-1133">Transmembrane helix</keyword>
<dbReference type="SUPFAM" id="SSF55856">
    <property type="entry name" value="Cytochrome b5-like heme/steroid binding domain"/>
    <property type="match status" value="1"/>
</dbReference>
<dbReference type="Pfam" id="PF00173">
    <property type="entry name" value="Cyt-b5"/>
    <property type="match status" value="1"/>
</dbReference>
<dbReference type="AlphaFoldDB" id="A0A0W8FMI1"/>
<keyword evidence="1" id="KW-0812">Transmembrane</keyword>